<feature type="domain" description="Potassium channel" evidence="2">
    <location>
        <begin position="76"/>
        <end position="143"/>
    </location>
</feature>
<feature type="transmembrane region" description="Helical" evidence="1">
    <location>
        <begin position="122"/>
        <end position="143"/>
    </location>
</feature>
<evidence type="ECO:0000313" key="3">
    <source>
        <dbReference type="EMBL" id="GEO84045.1"/>
    </source>
</evidence>
<dbReference type="Proteomes" id="UP000321717">
    <property type="component" value="Unassembled WGS sequence"/>
</dbReference>
<protein>
    <recommendedName>
        <fullName evidence="2">Potassium channel domain-containing protein</fullName>
    </recommendedName>
</protein>
<dbReference type="EMBL" id="BJZP01000003">
    <property type="protein sequence ID" value="GEO84045.1"/>
    <property type="molecule type" value="Genomic_DNA"/>
</dbReference>
<organism evidence="3 4">
    <name type="scientific">Ciceribacter naphthalenivorans</name>
    <dbReference type="NCBI Taxonomy" id="1118451"/>
    <lineage>
        <taxon>Bacteria</taxon>
        <taxon>Pseudomonadati</taxon>
        <taxon>Pseudomonadota</taxon>
        <taxon>Alphaproteobacteria</taxon>
        <taxon>Hyphomicrobiales</taxon>
        <taxon>Rhizobiaceae</taxon>
        <taxon>Ciceribacter</taxon>
    </lineage>
</organism>
<keyword evidence="1" id="KW-1133">Transmembrane helix</keyword>
<name>A0A512HF14_9HYPH</name>
<comment type="caution">
    <text evidence="3">The sequence shown here is derived from an EMBL/GenBank/DDBJ whole genome shotgun (WGS) entry which is preliminary data.</text>
</comment>
<dbReference type="InterPro" id="IPR013099">
    <property type="entry name" value="K_chnl_dom"/>
</dbReference>
<feature type="transmembrane region" description="Helical" evidence="1">
    <location>
        <begin position="15"/>
        <end position="40"/>
    </location>
</feature>
<dbReference type="Pfam" id="PF07885">
    <property type="entry name" value="Ion_trans_2"/>
    <property type="match status" value="1"/>
</dbReference>
<proteinExistence type="predicted"/>
<dbReference type="Gene3D" id="1.10.287.70">
    <property type="match status" value="1"/>
</dbReference>
<evidence type="ECO:0000259" key="2">
    <source>
        <dbReference type="Pfam" id="PF07885"/>
    </source>
</evidence>
<feature type="transmembrane region" description="Helical" evidence="1">
    <location>
        <begin position="87"/>
        <end position="110"/>
    </location>
</feature>
<sequence length="157" mass="17205">MTALRPGTELILLQLFANIVLGVLMISMTVIIHTFGLIGVTRAMGWVTDRIRLAGHRSHLLAMNTVVIGVFAVLTAEVWLWALCYRLLGFITDFPTALYFATITFSTVGYGDVVPAVEWRMLAALEGVNGFVLIGWSTAYLVAAGMRVGPFRSGEHF</sequence>
<keyword evidence="1" id="KW-0472">Membrane</keyword>
<keyword evidence="1" id="KW-0812">Transmembrane</keyword>
<keyword evidence="4" id="KW-1185">Reference proteome</keyword>
<evidence type="ECO:0000313" key="4">
    <source>
        <dbReference type="Proteomes" id="UP000321717"/>
    </source>
</evidence>
<evidence type="ECO:0000256" key="1">
    <source>
        <dbReference type="SAM" id="Phobius"/>
    </source>
</evidence>
<dbReference type="SUPFAM" id="SSF81324">
    <property type="entry name" value="Voltage-gated potassium channels"/>
    <property type="match status" value="1"/>
</dbReference>
<accession>A0A512HF14</accession>
<dbReference type="AlphaFoldDB" id="A0A512HF14"/>
<reference evidence="3 4" key="1">
    <citation type="submission" date="2019-07" db="EMBL/GenBank/DDBJ databases">
        <title>Whole genome shotgun sequence of Rhizobium naphthalenivorans NBRC 107585.</title>
        <authorList>
            <person name="Hosoyama A."/>
            <person name="Uohara A."/>
            <person name="Ohji S."/>
            <person name="Ichikawa N."/>
        </authorList>
    </citation>
    <scope>NUCLEOTIDE SEQUENCE [LARGE SCALE GENOMIC DNA]</scope>
    <source>
        <strain evidence="3 4">NBRC 107585</strain>
    </source>
</reference>
<gene>
    <name evidence="3" type="ORF">RNA01_09770</name>
</gene>
<feature type="transmembrane region" description="Helical" evidence="1">
    <location>
        <begin position="61"/>
        <end position="81"/>
    </location>
</feature>